<dbReference type="RefSeq" id="WP_008928212.1">
    <property type="nucleotide sequence ID" value="NZ_AMRJ01000005.1"/>
</dbReference>
<evidence type="ECO:0000259" key="5">
    <source>
        <dbReference type="Pfam" id="PF14718"/>
    </source>
</evidence>
<dbReference type="GO" id="GO:0004553">
    <property type="term" value="F:hydrolase activity, hydrolyzing O-glycosyl compounds"/>
    <property type="evidence" value="ECO:0007669"/>
    <property type="project" value="InterPro"/>
</dbReference>
<protein>
    <submittedName>
        <fullName evidence="6">Lytic transglycosylase</fullName>
    </submittedName>
</protein>
<dbReference type="Pfam" id="PF14718">
    <property type="entry name" value="SLT_L"/>
    <property type="match status" value="1"/>
</dbReference>
<dbReference type="CDD" id="cd13401">
    <property type="entry name" value="Slt70-like"/>
    <property type="match status" value="1"/>
</dbReference>
<dbReference type="eggNOG" id="COG0741">
    <property type="taxonomic scope" value="Bacteria"/>
</dbReference>
<dbReference type="PANTHER" id="PTHR37423:SF5">
    <property type="entry name" value="SOLUBLE LYTIC MUREIN TRANSGLYCOSYLASE"/>
    <property type="match status" value="1"/>
</dbReference>
<name>L0WGU6_9GAMM</name>
<reference evidence="6 7" key="1">
    <citation type="journal article" date="2012" name="J. Bacteriol.">
        <title>Genome Sequence of the Alkane-Degrading Bacterium Alcanivorax hongdengensis Type Strain A-11-3.</title>
        <authorList>
            <person name="Lai Q."/>
            <person name="Shao Z."/>
        </authorList>
    </citation>
    <scope>NUCLEOTIDE SEQUENCE [LARGE SCALE GENOMIC DNA]</scope>
    <source>
        <strain evidence="6 7">A-11-3</strain>
    </source>
</reference>
<dbReference type="STRING" id="1177179.A11A3_05139"/>
<dbReference type="InterPro" id="IPR000189">
    <property type="entry name" value="Transglyc_AS"/>
</dbReference>
<evidence type="ECO:0000313" key="7">
    <source>
        <dbReference type="Proteomes" id="UP000010164"/>
    </source>
</evidence>
<dbReference type="Gene3D" id="1.10.1240.20">
    <property type="entry name" value="Lytic transglycosylase, superhelical linker domain"/>
    <property type="match status" value="1"/>
</dbReference>
<accession>L0WGU6</accession>
<dbReference type="InterPro" id="IPR012289">
    <property type="entry name" value="Lytic_TGlycosylase_superhlx_L"/>
</dbReference>
<dbReference type="EMBL" id="AMRJ01000005">
    <property type="protein sequence ID" value="EKF75050.1"/>
    <property type="molecule type" value="Genomic_DNA"/>
</dbReference>
<sequence>MVRSAVLLISCMMLAPLDAMAFNGADMSKALEAARNDDWDTLASEEARLGDNNPLQAYLDFHRLRAALPDLAPGKVTAYAARYPDSPLPTDVRQLAMVAYARAEKWDKLLALTDTPPRAVELRCYYYRAKLQSQRDEALHAARKLWLTGHSRPASCDPLFDAAREAGVIDDDAIWKRQKLAFYAGSSGLQRYLNKMLDDDDSQLAQASDWLLTLYKDPTRVDDLPASLPARRKQALLAAGLHRWAYVDTVAARQWFEAHSRQAGLTRDSLREKTSHRIAWYSTIRGIEENRDWLDHWLQGHDDPALLEQRARRGIIEQDWADALTWINRLSDSEQADARWLYWRARALEETHQEDQAREAYRQAARQRNFFAFMAADRLGEPYRFSNDSPETAPYKENAAIVRIRLLRDLGEPQLAHQEWQWLMQNSSTEQVNQLAALALKHHWYDLAVQASIRARAWDTLAWRFPPAYQQRFQQAASRNDLDPWLAMAVARRESAFYPHAHSPVGALGLMQLMPATARKVAREANQGSVNRKALFDPDTNITLGSEYLASLLKDFKGNRVLALAAYNAGPSRVNSWLAEEPEAVPADVWIEAIPFRETRDYVQAVLTYRALFVGLHDNQSRTGQLLTRKESATPYSLGMLD</sequence>
<dbReference type="GO" id="GO:0016020">
    <property type="term" value="C:membrane"/>
    <property type="evidence" value="ECO:0007669"/>
    <property type="project" value="InterPro"/>
</dbReference>
<feature type="domain" description="Transglycosylase SLT" evidence="4">
    <location>
        <begin position="473"/>
        <end position="582"/>
    </location>
</feature>
<dbReference type="GO" id="GO:0008933">
    <property type="term" value="F:peptidoglycan lytic transglycosylase activity"/>
    <property type="evidence" value="ECO:0007669"/>
    <property type="project" value="InterPro"/>
</dbReference>
<organism evidence="6 7">
    <name type="scientific">Alcanivorax hongdengensis A-11-3</name>
    <dbReference type="NCBI Taxonomy" id="1177179"/>
    <lineage>
        <taxon>Bacteria</taxon>
        <taxon>Pseudomonadati</taxon>
        <taxon>Pseudomonadota</taxon>
        <taxon>Gammaproteobacteria</taxon>
        <taxon>Oceanospirillales</taxon>
        <taxon>Alcanivoracaceae</taxon>
        <taxon>Alcanivorax</taxon>
    </lineage>
</organism>
<evidence type="ECO:0000256" key="2">
    <source>
        <dbReference type="ARBA" id="ARBA00022729"/>
    </source>
</evidence>
<dbReference type="PANTHER" id="PTHR37423">
    <property type="entry name" value="SOLUBLE LYTIC MUREIN TRANSGLYCOSYLASE-RELATED"/>
    <property type="match status" value="1"/>
</dbReference>
<dbReference type="PROSITE" id="PS00922">
    <property type="entry name" value="TRANSGLYCOSYLASE"/>
    <property type="match status" value="1"/>
</dbReference>
<gene>
    <name evidence="6" type="ORF">A11A3_05139</name>
</gene>
<dbReference type="Gene3D" id="1.25.20.10">
    <property type="entry name" value="Bacterial muramidases"/>
    <property type="match status" value="1"/>
</dbReference>
<dbReference type="Gene3D" id="1.10.530.10">
    <property type="match status" value="1"/>
</dbReference>
<dbReference type="InterPro" id="IPR037061">
    <property type="entry name" value="Lytic_TGlycoase_superhlx_L_sf"/>
</dbReference>
<dbReference type="InterPro" id="IPR008939">
    <property type="entry name" value="Lytic_TGlycosylase_superhlx_U"/>
</dbReference>
<evidence type="ECO:0000256" key="3">
    <source>
        <dbReference type="SAM" id="SignalP"/>
    </source>
</evidence>
<dbReference type="Proteomes" id="UP000010164">
    <property type="component" value="Unassembled WGS sequence"/>
</dbReference>
<keyword evidence="2 3" id="KW-0732">Signal</keyword>
<evidence type="ECO:0000259" key="4">
    <source>
        <dbReference type="Pfam" id="PF01464"/>
    </source>
</evidence>
<feature type="chain" id="PRO_5003947996" evidence="3">
    <location>
        <begin position="22"/>
        <end position="642"/>
    </location>
</feature>
<feature type="signal peptide" evidence="3">
    <location>
        <begin position="1"/>
        <end position="21"/>
    </location>
</feature>
<keyword evidence="7" id="KW-1185">Reference proteome</keyword>
<comment type="similarity">
    <text evidence="1">Belongs to the transglycosylase Slt family.</text>
</comment>
<comment type="caution">
    <text evidence="6">The sequence shown here is derived from an EMBL/GenBank/DDBJ whole genome shotgun (WGS) entry which is preliminary data.</text>
</comment>
<dbReference type="InterPro" id="IPR023346">
    <property type="entry name" value="Lysozyme-like_dom_sf"/>
</dbReference>
<proteinExistence type="inferred from homology"/>
<dbReference type="InterPro" id="IPR008258">
    <property type="entry name" value="Transglycosylase_SLT_dom_1"/>
</dbReference>
<dbReference type="GO" id="GO:0000270">
    <property type="term" value="P:peptidoglycan metabolic process"/>
    <property type="evidence" value="ECO:0007669"/>
    <property type="project" value="InterPro"/>
</dbReference>
<dbReference type="SUPFAM" id="SSF48435">
    <property type="entry name" value="Bacterial muramidases"/>
    <property type="match status" value="1"/>
</dbReference>
<feature type="domain" description="Lytic transglycosylase superhelical linker" evidence="5">
    <location>
        <begin position="397"/>
        <end position="461"/>
    </location>
</feature>
<evidence type="ECO:0000313" key="6">
    <source>
        <dbReference type="EMBL" id="EKF75050.1"/>
    </source>
</evidence>
<dbReference type="Pfam" id="PF01464">
    <property type="entry name" value="SLT"/>
    <property type="match status" value="1"/>
</dbReference>
<evidence type="ECO:0000256" key="1">
    <source>
        <dbReference type="ARBA" id="ARBA00007734"/>
    </source>
</evidence>
<dbReference type="SUPFAM" id="SSF53955">
    <property type="entry name" value="Lysozyme-like"/>
    <property type="match status" value="1"/>
</dbReference>
<dbReference type="OrthoDB" id="92254at2"/>
<dbReference type="GO" id="GO:0042597">
    <property type="term" value="C:periplasmic space"/>
    <property type="evidence" value="ECO:0007669"/>
    <property type="project" value="InterPro"/>
</dbReference>
<dbReference type="PATRIC" id="fig|1177179.3.peg.1032"/>
<dbReference type="AlphaFoldDB" id="L0WGU6"/>